<feature type="domain" description="HTH cro/C1-type" evidence="1">
    <location>
        <begin position="11"/>
        <end position="55"/>
    </location>
</feature>
<dbReference type="PROSITE" id="PS50943">
    <property type="entry name" value="HTH_CROC1"/>
    <property type="match status" value="1"/>
</dbReference>
<name>W4NC58_9BIFI</name>
<evidence type="ECO:0000313" key="3">
    <source>
        <dbReference type="Proteomes" id="UP000019155"/>
    </source>
</evidence>
<dbReference type="Pfam" id="PF13443">
    <property type="entry name" value="HTH_26"/>
    <property type="match status" value="1"/>
</dbReference>
<dbReference type="CDD" id="cd00093">
    <property type="entry name" value="HTH_XRE"/>
    <property type="match status" value="1"/>
</dbReference>
<dbReference type="InterPro" id="IPR010982">
    <property type="entry name" value="Lambda_DNA-bd_dom_sf"/>
</dbReference>
<dbReference type="GO" id="GO:0003677">
    <property type="term" value="F:DNA binding"/>
    <property type="evidence" value="ECO:0007669"/>
    <property type="project" value="InterPro"/>
</dbReference>
<proteinExistence type="predicted"/>
<gene>
    <name evidence="2" type="ORF">BMOU_0264</name>
</gene>
<dbReference type="Gene3D" id="1.10.260.40">
    <property type="entry name" value="lambda repressor-like DNA-binding domains"/>
    <property type="match status" value="1"/>
</dbReference>
<comment type="caution">
    <text evidence="2">The sequence shown here is derived from an EMBL/GenBank/DDBJ whole genome shotgun (WGS) entry which is preliminary data.</text>
</comment>
<reference evidence="2 3" key="1">
    <citation type="journal article" date="2014" name="Genome Announc.">
        <title>The Genome Sequence of Bifidobacterium moukalabense DSM 27321 Highlights the Close Phylogenetic Relatedness with the Bifidobacterium dentium Taxon.</title>
        <authorList>
            <person name="Lugli G.A."/>
            <person name="Duranti S."/>
            <person name="Milani C."/>
            <person name="Turroni F."/>
            <person name="Viappiani A."/>
            <person name="Mangifesta M."/>
            <person name="van Sinderen D."/>
            <person name="Ventura M."/>
        </authorList>
    </citation>
    <scope>NUCLEOTIDE SEQUENCE [LARGE SCALE GENOMIC DNA]</scope>
    <source>
        <strain evidence="2 3">DSM 27321</strain>
    </source>
</reference>
<dbReference type="EMBL" id="AZMV01000001">
    <property type="protein sequence ID" value="ETY72250.1"/>
    <property type="molecule type" value="Genomic_DNA"/>
</dbReference>
<dbReference type="OrthoDB" id="5186342at2"/>
<organism evidence="2 3">
    <name type="scientific">Bifidobacterium moukalabense DSM 27321</name>
    <dbReference type="NCBI Taxonomy" id="1435051"/>
    <lineage>
        <taxon>Bacteria</taxon>
        <taxon>Bacillati</taxon>
        <taxon>Actinomycetota</taxon>
        <taxon>Actinomycetes</taxon>
        <taxon>Bifidobacteriales</taxon>
        <taxon>Bifidobacteriaceae</taxon>
        <taxon>Bifidobacterium</taxon>
    </lineage>
</organism>
<dbReference type="RefSeq" id="WP_137648358.1">
    <property type="nucleotide sequence ID" value="NZ_AZMV01000001.1"/>
</dbReference>
<dbReference type="Proteomes" id="UP000019155">
    <property type="component" value="Unassembled WGS sequence"/>
</dbReference>
<dbReference type="InterPro" id="IPR001387">
    <property type="entry name" value="Cro/C1-type_HTH"/>
</dbReference>
<dbReference type="STRING" id="1435051.BMOU_0264"/>
<dbReference type="AlphaFoldDB" id="W4NC58"/>
<keyword evidence="3" id="KW-1185">Reference proteome</keyword>
<dbReference type="PATRIC" id="fig|1435051.3.peg.260"/>
<dbReference type="GeneID" id="97502522"/>
<sequence>MTSNEYVTRAIKVRMARLGITQSDIADAAGINRVVMSRYMRNQREWPIRVLDKIAPALRWRDGLDIFLAAKTEERDQQTALASA</sequence>
<protein>
    <recommendedName>
        <fullName evidence="1">HTH cro/C1-type domain-containing protein</fullName>
    </recommendedName>
</protein>
<evidence type="ECO:0000313" key="2">
    <source>
        <dbReference type="EMBL" id="ETY72250.1"/>
    </source>
</evidence>
<accession>W4NC58</accession>
<evidence type="ECO:0000259" key="1">
    <source>
        <dbReference type="PROSITE" id="PS50943"/>
    </source>
</evidence>
<dbReference type="SUPFAM" id="SSF47413">
    <property type="entry name" value="lambda repressor-like DNA-binding domains"/>
    <property type="match status" value="1"/>
</dbReference>